<gene>
    <name evidence="1" type="ORF">CDV36_016105</name>
</gene>
<evidence type="ECO:0000313" key="2">
    <source>
        <dbReference type="Proteomes" id="UP000277212"/>
    </source>
</evidence>
<protein>
    <submittedName>
        <fullName evidence="1">Uncharacterized protein</fullName>
    </submittedName>
</protein>
<name>A0A3M2QZJ7_9HYPO</name>
<evidence type="ECO:0000313" key="1">
    <source>
        <dbReference type="EMBL" id="RMI98452.1"/>
    </source>
</evidence>
<feature type="non-terminal residue" evidence="1">
    <location>
        <position position="1"/>
    </location>
</feature>
<dbReference type="EMBL" id="NKUJ01000775">
    <property type="protein sequence ID" value="RMI98452.1"/>
    <property type="molecule type" value="Genomic_DNA"/>
</dbReference>
<reference evidence="1 2" key="1">
    <citation type="submission" date="2017-06" db="EMBL/GenBank/DDBJ databases">
        <title>Comparative genomic analysis of Ambrosia Fusariam Clade fungi.</title>
        <authorList>
            <person name="Stajich J.E."/>
            <person name="Carrillo J."/>
            <person name="Kijimoto T."/>
            <person name="Eskalen A."/>
            <person name="O'Donnell K."/>
            <person name="Kasson M."/>
        </authorList>
    </citation>
    <scope>NUCLEOTIDE SEQUENCE [LARGE SCALE GENOMIC DNA]</scope>
    <source>
        <strain evidence="1">UCR3666</strain>
    </source>
</reference>
<comment type="caution">
    <text evidence="1">The sequence shown here is derived from an EMBL/GenBank/DDBJ whole genome shotgun (WGS) entry which is preliminary data.</text>
</comment>
<accession>A0A3M2QZJ7</accession>
<dbReference type="OrthoDB" id="1720422at2759"/>
<keyword evidence="2" id="KW-1185">Reference proteome</keyword>
<dbReference type="AlphaFoldDB" id="A0A3M2QZJ7"/>
<dbReference type="Proteomes" id="UP000277212">
    <property type="component" value="Unassembled WGS sequence"/>
</dbReference>
<organism evidence="1 2">
    <name type="scientific">Fusarium kuroshium</name>
    <dbReference type="NCBI Taxonomy" id="2010991"/>
    <lineage>
        <taxon>Eukaryota</taxon>
        <taxon>Fungi</taxon>
        <taxon>Dikarya</taxon>
        <taxon>Ascomycota</taxon>
        <taxon>Pezizomycotina</taxon>
        <taxon>Sordariomycetes</taxon>
        <taxon>Hypocreomycetidae</taxon>
        <taxon>Hypocreales</taxon>
        <taxon>Nectriaceae</taxon>
        <taxon>Fusarium</taxon>
        <taxon>Fusarium solani species complex</taxon>
    </lineage>
</organism>
<sequence length="385" mass="43199">TFSWDLETCIPEAILGPRGIITTRQRLLRALSIITDPDCHAKPTIPATEGSAIDLGNFRKLKSLRWRAPRSEDAPTLLSALSRNRRHLERLELDLGQCDYDENGHPSSQQESIIHDSAFLRKLLCIQPTPSMPMFPELRELFLLSTTIGPGLARGLDFDTLVSLRFRDCQGLPGFFATLVELRVQPKIKAFEIYASADITDFDSEEEELKDAVRGSRNRTMLLPFASKGCLEILHLRFSYFDSRVWECINRSWGASATAATNIEETDSIGALYGTQDWGSQLRKERVSGDVSSPSTYRLQKEICDLIEWAFGSEGIRSLRTIAAGIRIGILKEGFKVLVVWTRRRTRKQVLSPSNLETYTVIGTGSAAGDTTPPWLIFETFPTLD</sequence>
<proteinExistence type="predicted"/>